<feature type="chain" id="PRO_5037169809" evidence="8">
    <location>
        <begin position="23"/>
        <end position="682"/>
    </location>
</feature>
<evidence type="ECO:0000256" key="5">
    <source>
        <dbReference type="ARBA" id="ARBA00022801"/>
    </source>
</evidence>
<dbReference type="GO" id="GO:0005886">
    <property type="term" value="C:plasma membrane"/>
    <property type="evidence" value="ECO:0007669"/>
    <property type="project" value="TreeGrafter"/>
</dbReference>
<evidence type="ECO:0000256" key="3">
    <source>
        <dbReference type="ARBA" id="ARBA00022670"/>
    </source>
</evidence>
<dbReference type="PANTHER" id="PTHR11733:SF167">
    <property type="entry name" value="FI17812P1-RELATED"/>
    <property type="match status" value="1"/>
</dbReference>
<sequence>MKSLFLASCAVIALSAFTPAVAGDAPDAAAVATPHYGTWGYDLTGEDKAASPGADFFRFANGAWSDHAEIPADRVRFGNFDKLYVLSENRTRLIIESAAAGQSSDPDAAKIGAAYKAFMDQDKVEALDAKPLAPDLDAIRAEKTLGDVAALMGRSPLSFQGGVFAAGIQADQKAPTKYAVYLDTAGLSLPDRDYYLEAQFAEKKQAYQAYVAKMLGQIGWPDADAQAKAVVDFETEIAKVSWTKAQERDPDKTYNPMSVDELVQYAPGFDFKAFLRAGDLPDSGRVILGANTAFPKVAAIFANTPMETLKAWQAFQVVDSAAPYLSDRFVQARFEFRNKTLAGQPQQKPRWKRGVAFVQGALGESVGRLYVAQYFTPEAKAQMDDLVGQLRVALKGRIERLDWMAPETKAKALEKLSKFTVKIGYPDRWRDYSPLTVAADDLYGDAERSTAYEWERQVKRLNDPVDKMEWGMTPQTVNAYYNPTNNEIVFPAAILQPPFFDPKADPAINYGGIGAVIGHEMTHGFDDEGRKYDGLGALSDWWSPQDAKKFEAQTARLGAQYSAFEPLPGAHIKGDNTMGENIADLGGLLVALDAYHASLHGKPAPVIDGLTGDQRVFLGFAQIWREKIRDDALRQQIASNEHSPAHYRVVGTVRNVDAWYKAFGIKPGDPMYVPPEQRVRIW</sequence>
<feature type="signal peptide" evidence="8">
    <location>
        <begin position="1"/>
        <end position="22"/>
    </location>
</feature>
<dbReference type="Gene3D" id="3.40.390.10">
    <property type="entry name" value="Collagenase (Catalytic Domain)"/>
    <property type="match status" value="1"/>
</dbReference>
<keyword evidence="5" id="KW-0378">Hydrolase</keyword>
<dbReference type="Proteomes" id="UP000676409">
    <property type="component" value="Chromosome"/>
</dbReference>
<dbReference type="Pfam" id="PF05649">
    <property type="entry name" value="Peptidase_M13_N"/>
    <property type="match status" value="1"/>
</dbReference>
<dbReference type="InterPro" id="IPR000718">
    <property type="entry name" value="Peptidase_M13"/>
</dbReference>
<keyword evidence="6" id="KW-0862">Zinc</keyword>
<evidence type="ECO:0000256" key="8">
    <source>
        <dbReference type="SAM" id="SignalP"/>
    </source>
</evidence>
<name>A0A975FWW3_9CAUL</name>
<evidence type="ECO:0000256" key="7">
    <source>
        <dbReference type="ARBA" id="ARBA00023049"/>
    </source>
</evidence>
<dbReference type="GO" id="GO:0046872">
    <property type="term" value="F:metal ion binding"/>
    <property type="evidence" value="ECO:0007669"/>
    <property type="project" value="UniProtKB-KW"/>
</dbReference>
<keyword evidence="8" id="KW-0732">Signal</keyword>
<dbReference type="GO" id="GO:0004222">
    <property type="term" value="F:metalloendopeptidase activity"/>
    <property type="evidence" value="ECO:0007669"/>
    <property type="project" value="InterPro"/>
</dbReference>
<comment type="similarity">
    <text evidence="2">Belongs to the peptidase M13 family.</text>
</comment>
<protein>
    <submittedName>
        <fullName evidence="11">Peptidase M13</fullName>
    </submittedName>
</protein>
<keyword evidence="12" id="KW-1185">Reference proteome</keyword>
<dbReference type="InterPro" id="IPR018497">
    <property type="entry name" value="Peptidase_M13_C"/>
</dbReference>
<accession>A0A975FWW3</accession>
<evidence type="ECO:0000313" key="11">
    <source>
        <dbReference type="EMBL" id="QUD86337.1"/>
    </source>
</evidence>
<keyword evidence="3" id="KW-0645">Protease</keyword>
<dbReference type="KEGG" id="caul:KCG34_14650"/>
<organism evidence="11 12">
    <name type="scientific">Phenylobacterium montanum</name>
    <dbReference type="NCBI Taxonomy" id="2823693"/>
    <lineage>
        <taxon>Bacteria</taxon>
        <taxon>Pseudomonadati</taxon>
        <taxon>Pseudomonadota</taxon>
        <taxon>Alphaproteobacteria</taxon>
        <taxon>Caulobacterales</taxon>
        <taxon>Caulobacteraceae</taxon>
        <taxon>Phenylobacterium</taxon>
    </lineage>
</organism>
<proteinExistence type="inferred from homology"/>
<evidence type="ECO:0000256" key="2">
    <source>
        <dbReference type="ARBA" id="ARBA00007357"/>
    </source>
</evidence>
<keyword evidence="7" id="KW-0482">Metalloprotease</keyword>
<feature type="domain" description="Peptidase M13 N-terminal" evidence="10">
    <location>
        <begin position="52"/>
        <end position="426"/>
    </location>
</feature>
<dbReference type="InterPro" id="IPR024079">
    <property type="entry name" value="MetalloPept_cat_dom_sf"/>
</dbReference>
<dbReference type="EMBL" id="CP073078">
    <property type="protein sequence ID" value="QUD86337.1"/>
    <property type="molecule type" value="Genomic_DNA"/>
</dbReference>
<evidence type="ECO:0000256" key="4">
    <source>
        <dbReference type="ARBA" id="ARBA00022723"/>
    </source>
</evidence>
<dbReference type="AlphaFoldDB" id="A0A975FWW3"/>
<evidence type="ECO:0000256" key="6">
    <source>
        <dbReference type="ARBA" id="ARBA00022833"/>
    </source>
</evidence>
<feature type="domain" description="Peptidase M13 C-terminal" evidence="9">
    <location>
        <begin position="478"/>
        <end position="679"/>
    </location>
</feature>
<evidence type="ECO:0000256" key="1">
    <source>
        <dbReference type="ARBA" id="ARBA00001947"/>
    </source>
</evidence>
<dbReference type="InterPro" id="IPR042089">
    <property type="entry name" value="Peptidase_M13_dom_2"/>
</dbReference>
<dbReference type="Gene3D" id="1.10.1380.10">
    <property type="entry name" value="Neutral endopeptidase , domain2"/>
    <property type="match status" value="1"/>
</dbReference>
<dbReference type="InterPro" id="IPR008753">
    <property type="entry name" value="Peptidase_M13_N"/>
</dbReference>
<dbReference type="Pfam" id="PF01431">
    <property type="entry name" value="Peptidase_M13"/>
    <property type="match status" value="1"/>
</dbReference>
<reference evidence="11" key="1">
    <citation type="submission" date="2021-04" db="EMBL/GenBank/DDBJ databases">
        <title>The complete genome sequence of Caulobacter sp. S6.</title>
        <authorList>
            <person name="Tang Y."/>
            <person name="Ouyang W."/>
            <person name="Liu Q."/>
            <person name="Huang B."/>
            <person name="Guo Z."/>
            <person name="Lei P."/>
        </authorList>
    </citation>
    <scope>NUCLEOTIDE SEQUENCE</scope>
    <source>
        <strain evidence="11">S6</strain>
    </source>
</reference>
<dbReference type="CDD" id="cd08662">
    <property type="entry name" value="M13"/>
    <property type="match status" value="1"/>
</dbReference>
<gene>
    <name evidence="11" type="ORF">KCG34_14650</name>
</gene>
<comment type="cofactor">
    <cofactor evidence="1">
        <name>Zn(2+)</name>
        <dbReference type="ChEBI" id="CHEBI:29105"/>
    </cofactor>
</comment>
<dbReference type="PROSITE" id="PS51885">
    <property type="entry name" value="NEPRILYSIN"/>
    <property type="match status" value="1"/>
</dbReference>
<keyword evidence="4" id="KW-0479">Metal-binding</keyword>
<dbReference type="PRINTS" id="PR00786">
    <property type="entry name" value="NEPRILYSIN"/>
</dbReference>
<evidence type="ECO:0000313" key="12">
    <source>
        <dbReference type="Proteomes" id="UP000676409"/>
    </source>
</evidence>
<dbReference type="PANTHER" id="PTHR11733">
    <property type="entry name" value="ZINC METALLOPROTEASE FAMILY M13 NEPRILYSIN-RELATED"/>
    <property type="match status" value="1"/>
</dbReference>
<evidence type="ECO:0000259" key="9">
    <source>
        <dbReference type="Pfam" id="PF01431"/>
    </source>
</evidence>
<dbReference type="RefSeq" id="WP_211936389.1">
    <property type="nucleotide sequence ID" value="NZ_CP073078.1"/>
</dbReference>
<evidence type="ECO:0000259" key="10">
    <source>
        <dbReference type="Pfam" id="PF05649"/>
    </source>
</evidence>
<dbReference type="GO" id="GO:0016485">
    <property type="term" value="P:protein processing"/>
    <property type="evidence" value="ECO:0007669"/>
    <property type="project" value="TreeGrafter"/>
</dbReference>
<dbReference type="SUPFAM" id="SSF55486">
    <property type="entry name" value="Metalloproteases ('zincins'), catalytic domain"/>
    <property type="match status" value="1"/>
</dbReference>